<keyword evidence="4" id="KW-1185">Reference proteome</keyword>
<dbReference type="AlphaFoldDB" id="A0A1Y5RGQ1"/>
<dbReference type="InterPro" id="IPR016071">
    <property type="entry name" value="Staphylococal_nuclease_OB-fold"/>
</dbReference>
<evidence type="ECO:0000313" key="4">
    <source>
        <dbReference type="Proteomes" id="UP000193409"/>
    </source>
</evidence>
<dbReference type="OrthoDB" id="9805504at2"/>
<dbReference type="RefSeq" id="WP_085867064.1">
    <property type="nucleotide sequence ID" value="NZ_FWFQ01000002.1"/>
</dbReference>
<sequence length="220" mass="24301">MTRLLPALCLMLFSLPAAAAPLSGAVQVTDGDSLRLGSERVRLFGIDAPELDQSCKGADGQVWDCGRWARDELVRIVAGRRLRCERRDVDRYGRSVARCEAGGRDVAAEMVRRGAAMAYRKYALDYVDLEKEAAFAGRGIWAGEVARPEDHRRARTAPEPAWSPGTEGCVIKGNISGNGRIYHLPGQQHYGKVRISTGKGERWFCSEAEARAAGWRRARR</sequence>
<feature type="domain" description="TNase-like" evidence="2">
    <location>
        <begin position="19"/>
        <end position="143"/>
    </location>
</feature>
<keyword evidence="1" id="KW-0732">Signal</keyword>
<dbReference type="InterPro" id="IPR035437">
    <property type="entry name" value="SNase_OB-fold_sf"/>
</dbReference>
<accession>A0A1Y5RGQ1</accession>
<dbReference type="SMART" id="SM00318">
    <property type="entry name" value="SNc"/>
    <property type="match status" value="1"/>
</dbReference>
<proteinExistence type="predicted"/>
<feature type="chain" id="PRO_5012418628" evidence="1">
    <location>
        <begin position="20"/>
        <end position="220"/>
    </location>
</feature>
<dbReference type="EMBL" id="FWFQ01000002">
    <property type="protein sequence ID" value="SLN16796.1"/>
    <property type="molecule type" value="Genomic_DNA"/>
</dbReference>
<name>A0A1Y5RGQ1_9RHOB</name>
<feature type="signal peptide" evidence="1">
    <location>
        <begin position="1"/>
        <end position="19"/>
    </location>
</feature>
<protein>
    <submittedName>
        <fullName evidence="3">Succinoglycan biosynthesis protein ExoI</fullName>
    </submittedName>
</protein>
<dbReference type="SUPFAM" id="SSF50199">
    <property type="entry name" value="Staphylococcal nuclease"/>
    <property type="match status" value="1"/>
</dbReference>
<gene>
    <name evidence="3" type="primary">exoI_1</name>
    <name evidence="3" type="ORF">PSA7680_00497</name>
</gene>
<dbReference type="Proteomes" id="UP000193409">
    <property type="component" value="Unassembled WGS sequence"/>
</dbReference>
<dbReference type="PANTHER" id="PTHR12302:SF26">
    <property type="entry name" value="BLR1266 PROTEIN"/>
    <property type="match status" value="1"/>
</dbReference>
<evidence type="ECO:0000313" key="3">
    <source>
        <dbReference type="EMBL" id="SLN16796.1"/>
    </source>
</evidence>
<reference evidence="3 4" key="1">
    <citation type="submission" date="2017-03" db="EMBL/GenBank/DDBJ databases">
        <authorList>
            <person name="Afonso C.L."/>
            <person name="Miller P.J."/>
            <person name="Scott M.A."/>
            <person name="Spackman E."/>
            <person name="Goraichik I."/>
            <person name="Dimitrov K.M."/>
            <person name="Suarez D.L."/>
            <person name="Swayne D.E."/>
        </authorList>
    </citation>
    <scope>NUCLEOTIDE SEQUENCE [LARGE SCALE GENOMIC DNA]</scope>
    <source>
        <strain evidence="3 4">CECT 7680</strain>
    </source>
</reference>
<organism evidence="3 4">
    <name type="scientific">Pseudoruegeria aquimaris</name>
    <dbReference type="NCBI Taxonomy" id="393663"/>
    <lineage>
        <taxon>Bacteria</taxon>
        <taxon>Pseudomonadati</taxon>
        <taxon>Pseudomonadota</taxon>
        <taxon>Alphaproteobacteria</taxon>
        <taxon>Rhodobacterales</taxon>
        <taxon>Roseobacteraceae</taxon>
        <taxon>Pseudoruegeria</taxon>
    </lineage>
</organism>
<evidence type="ECO:0000259" key="2">
    <source>
        <dbReference type="PROSITE" id="PS50830"/>
    </source>
</evidence>
<dbReference type="Pfam" id="PF00565">
    <property type="entry name" value="SNase"/>
    <property type="match status" value="1"/>
</dbReference>
<dbReference type="PROSITE" id="PS50830">
    <property type="entry name" value="TNASE_3"/>
    <property type="match status" value="1"/>
</dbReference>
<evidence type="ECO:0000256" key="1">
    <source>
        <dbReference type="SAM" id="SignalP"/>
    </source>
</evidence>
<dbReference type="Gene3D" id="2.40.50.90">
    <property type="match status" value="1"/>
</dbReference>
<dbReference type="PANTHER" id="PTHR12302">
    <property type="entry name" value="EBNA2 BINDING PROTEIN P100"/>
    <property type="match status" value="1"/>
</dbReference>